<gene>
    <name evidence="5" type="ORF">BCR41DRAFT_392755</name>
</gene>
<dbReference type="Gene3D" id="3.40.50.1820">
    <property type="entry name" value="alpha/beta hydrolase"/>
    <property type="match status" value="1"/>
</dbReference>
<evidence type="ECO:0000256" key="2">
    <source>
        <dbReference type="ARBA" id="ARBA00038334"/>
    </source>
</evidence>
<comment type="similarity">
    <text evidence="2">Belongs to the AB hydrolase superfamily. Epoxide hydrolase family.</text>
</comment>
<dbReference type="RefSeq" id="XP_021885153.1">
    <property type="nucleotide sequence ID" value="XM_022028496.1"/>
</dbReference>
<proteinExistence type="inferred from homology"/>
<dbReference type="Proteomes" id="UP000193648">
    <property type="component" value="Unassembled WGS sequence"/>
</dbReference>
<dbReference type="InterPro" id="IPR000639">
    <property type="entry name" value="Epox_hydrolase-like"/>
</dbReference>
<keyword evidence="6" id="KW-1185">Reference proteome</keyword>
<dbReference type="GO" id="GO:0016787">
    <property type="term" value="F:hydrolase activity"/>
    <property type="evidence" value="ECO:0007669"/>
    <property type="project" value="UniProtKB-KW"/>
</dbReference>
<evidence type="ECO:0000313" key="5">
    <source>
        <dbReference type="EMBL" id="ORZ27426.1"/>
    </source>
</evidence>
<dbReference type="Pfam" id="PF00561">
    <property type="entry name" value="Abhydrolase_1"/>
    <property type="match status" value="1"/>
</dbReference>
<accession>A0A1Y2GYS8</accession>
<feature type="domain" description="AB hydrolase-1" evidence="4">
    <location>
        <begin position="35"/>
        <end position="296"/>
    </location>
</feature>
<name>A0A1Y2GYS8_9FUNG</name>
<dbReference type="OrthoDB" id="408373at2759"/>
<dbReference type="InterPro" id="IPR029058">
    <property type="entry name" value="AB_hydrolase_fold"/>
</dbReference>
<sequence length="399" mass="46480">MTIRQFNPSLFNHQTAICSGYTYHYVDEGNKDGIPILLLHGFPDLWYGWRYQIEYLASLGYYRVLVPDLLGYGKSSKPRFDTQYDPATETWQYNKLNTDYTPKKVARHLTELLDHLKLEKAVWIGHDWGSGIVSRAGWHFPERVHAAIAIGNPFRPISKRMVSIEEFVKENPAFQYFHYFASQIAASEMDSMVEDVVGSLFLDETGNTSEDRAYYIQNLKEGGFYGPLAYYKSFDISYREDLHLAGSRFTVPALLLIVNNDPILTPEYCKNVPKDYFDDLEVDEIEYGEHWVLTQNPDMVNKKIGNYLERLFGSNGGIRRKSASTTRDLRSMQYRHQHHYLDAKLHQESHKEQPEEPSMVREQPRLHGYHHSSHNAHTQRSHHHHEKNGNSQFYGRSKL</sequence>
<evidence type="ECO:0000256" key="1">
    <source>
        <dbReference type="ARBA" id="ARBA00022801"/>
    </source>
</evidence>
<evidence type="ECO:0000259" key="4">
    <source>
        <dbReference type="Pfam" id="PF00561"/>
    </source>
</evidence>
<dbReference type="AlphaFoldDB" id="A0A1Y2GYS8"/>
<dbReference type="InParanoid" id="A0A1Y2GYS8"/>
<dbReference type="PRINTS" id="PR00412">
    <property type="entry name" value="EPOXHYDRLASE"/>
</dbReference>
<organism evidence="5 6">
    <name type="scientific">Lobosporangium transversale</name>
    <dbReference type="NCBI Taxonomy" id="64571"/>
    <lineage>
        <taxon>Eukaryota</taxon>
        <taxon>Fungi</taxon>
        <taxon>Fungi incertae sedis</taxon>
        <taxon>Mucoromycota</taxon>
        <taxon>Mortierellomycotina</taxon>
        <taxon>Mortierellomycetes</taxon>
        <taxon>Mortierellales</taxon>
        <taxon>Mortierellaceae</taxon>
        <taxon>Lobosporangium</taxon>
    </lineage>
</organism>
<feature type="compositionally biased region" description="Basic residues" evidence="3">
    <location>
        <begin position="369"/>
        <end position="386"/>
    </location>
</feature>
<dbReference type="PANTHER" id="PTHR43329">
    <property type="entry name" value="EPOXIDE HYDROLASE"/>
    <property type="match status" value="1"/>
</dbReference>
<dbReference type="EMBL" id="MCFF01000004">
    <property type="protein sequence ID" value="ORZ27426.1"/>
    <property type="molecule type" value="Genomic_DNA"/>
</dbReference>
<reference evidence="5 6" key="1">
    <citation type="submission" date="2016-07" db="EMBL/GenBank/DDBJ databases">
        <title>Pervasive Adenine N6-methylation of Active Genes in Fungi.</title>
        <authorList>
            <consortium name="DOE Joint Genome Institute"/>
            <person name="Mondo S.J."/>
            <person name="Dannebaum R.O."/>
            <person name="Kuo R.C."/>
            <person name="Labutti K."/>
            <person name="Haridas S."/>
            <person name="Kuo A."/>
            <person name="Salamov A."/>
            <person name="Ahrendt S.R."/>
            <person name="Lipzen A."/>
            <person name="Sullivan W."/>
            <person name="Andreopoulos W.B."/>
            <person name="Clum A."/>
            <person name="Lindquist E."/>
            <person name="Daum C."/>
            <person name="Ramamoorthy G.K."/>
            <person name="Gryganskyi A."/>
            <person name="Culley D."/>
            <person name="Magnuson J.K."/>
            <person name="James T.Y."/>
            <person name="O'Malley M.A."/>
            <person name="Stajich J.E."/>
            <person name="Spatafora J.W."/>
            <person name="Visel A."/>
            <person name="Grigoriev I.V."/>
        </authorList>
    </citation>
    <scope>NUCLEOTIDE SEQUENCE [LARGE SCALE GENOMIC DNA]</scope>
    <source>
        <strain evidence="5 6">NRRL 3116</strain>
    </source>
</reference>
<dbReference type="GeneID" id="33570339"/>
<evidence type="ECO:0000256" key="3">
    <source>
        <dbReference type="SAM" id="MobiDB-lite"/>
    </source>
</evidence>
<dbReference type="InterPro" id="IPR000073">
    <property type="entry name" value="AB_hydrolase_1"/>
</dbReference>
<keyword evidence="1 5" id="KW-0378">Hydrolase</keyword>
<comment type="caution">
    <text evidence="5">The sequence shown here is derived from an EMBL/GenBank/DDBJ whole genome shotgun (WGS) entry which is preliminary data.</text>
</comment>
<feature type="compositionally biased region" description="Polar residues" evidence="3">
    <location>
        <begin position="389"/>
        <end position="399"/>
    </location>
</feature>
<feature type="region of interest" description="Disordered" evidence="3">
    <location>
        <begin position="369"/>
        <end position="399"/>
    </location>
</feature>
<protein>
    <submittedName>
        <fullName evidence="5">Alpha/Beta hydrolase protein</fullName>
    </submittedName>
</protein>
<dbReference type="STRING" id="64571.A0A1Y2GYS8"/>
<evidence type="ECO:0000313" key="6">
    <source>
        <dbReference type="Proteomes" id="UP000193648"/>
    </source>
</evidence>
<dbReference type="SUPFAM" id="SSF53474">
    <property type="entry name" value="alpha/beta-Hydrolases"/>
    <property type="match status" value="1"/>
</dbReference>